<proteinExistence type="predicted"/>
<dbReference type="AlphaFoldDB" id="A0A177C0C0"/>
<keyword evidence="3" id="KW-1185">Reference proteome</keyword>
<protein>
    <submittedName>
        <fullName evidence="2">Uncharacterized protein</fullName>
    </submittedName>
</protein>
<dbReference type="EMBL" id="KV441559">
    <property type="protein sequence ID" value="OAG00292.1"/>
    <property type="molecule type" value="Genomic_DNA"/>
</dbReference>
<organism evidence="2 3">
    <name type="scientific">Paraphaeosphaeria sporulosa</name>
    <dbReference type="NCBI Taxonomy" id="1460663"/>
    <lineage>
        <taxon>Eukaryota</taxon>
        <taxon>Fungi</taxon>
        <taxon>Dikarya</taxon>
        <taxon>Ascomycota</taxon>
        <taxon>Pezizomycotina</taxon>
        <taxon>Dothideomycetes</taxon>
        <taxon>Pleosporomycetidae</taxon>
        <taxon>Pleosporales</taxon>
        <taxon>Massarineae</taxon>
        <taxon>Didymosphaeriaceae</taxon>
        <taxon>Paraphaeosphaeria</taxon>
    </lineage>
</organism>
<sequence length="80" mass="8612">MSGERNGDTGGHVEPDFAQAFKELARGEGAATAMENHLDALEKKIEEMLAKAEEDERALASRPKSSATDPSTNDERRPAA</sequence>
<evidence type="ECO:0000313" key="3">
    <source>
        <dbReference type="Proteomes" id="UP000077069"/>
    </source>
</evidence>
<accession>A0A177C0C0</accession>
<reference evidence="2 3" key="1">
    <citation type="submission" date="2016-05" db="EMBL/GenBank/DDBJ databases">
        <title>Comparative analysis of secretome profiles of manganese(II)-oxidizing ascomycete fungi.</title>
        <authorList>
            <consortium name="DOE Joint Genome Institute"/>
            <person name="Zeiner C.A."/>
            <person name="Purvine S.O."/>
            <person name="Zink E.M."/>
            <person name="Wu S."/>
            <person name="Pasa-Tolic L."/>
            <person name="Chaput D.L."/>
            <person name="Haridas S."/>
            <person name="Grigoriev I.V."/>
            <person name="Santelli C.M."/>
            <person name="Hansel C.M."/>
        </authorList>
    </citation>
    <scope>NUCLEOTIDE SEQUENCE [LARGE SCALE GENOMIC DNA]</scope>
    <source>
        <strain evidence="2 3">AP3s5-JAC2a</strain>
    </source>
</reference>
<evidence type="ECO:0000313" key="2">
    <source>
        <dbReference type="EMBL" id="OAG00292.1"/>
    </source>
</evidence>
<gene>
    <name evidence="2" type="ORF">CC84DRAFT_292194</name>
</gene>
<evidence type="ECO:0000256" key="1">
    <source>
        <dbReference type="SAM" id="MobiDB-lite"/>
    </source>
</evidence>
<name>A0A177C0C0_9PLEO</name>
<dbReference type="GeneID" id="28769251"/>
<dbReference type="RefSeq" id="XP_018030657.1">
    <property type="nucleotide sequence ID" value="XM_018185765.1"/>
</dbReference>
<feature type="region of interest" description="Disordered" evidence="1">
    <location>
        <begin position="51"/>
        <end position="80"/>
    </location>
</feature>
<dbReference type="OrthoDB" id="5398685at2759"/>
<dbReference type="InParanoid" id="A0A177C0C0"/>
<dbReference type="Proteomes" id="UP000077069">
    <property type="component" value="Unassembled WGS sequence"/>
</dbReference>